<organism evidence="8 9">
    <name type="scientific">Lentithecium fluviatile CBS 122367</name>
    <dbReference type="NCBI Taxonomy" id="1168545"/>
    <lineage>
        <taxon>Eukaryota</taxon>
        <taxon>Fungi</taxon>
        <taxon>Dikarya</taxon>
        <taxon>Ascomycota</taxon>
        <taxon>Pezizomycotina</taxon>
        <taxon>Dothideomycetes</taxon>
        <taxon>Pleosporomycetidae</taxon>
        <taxon>Pleosporales</taxon>
        <taxon>Massarineae</taxon>
        <taxon>Lentitheciaceae</taxon>
        <taxon>Lentithecium</taxon>
    </lineage>
</organism>
<sequence length="650" mass="73251">MTSDEGVQVGYLEVKIKGSDPYETPDLIDIFGNEQFYLGRNTSLCRRHWSDPTISNRHLRIHCILYEKDPVSDIPPFVYATDLSTNGTFLKKSNVQCASSQDERGMRLGRSNGSFLLDDGDELRISDNVTLIYHEFNPPLEQRLTYTQEQEKQLFASRYLVTGRLLGIGGFGKVFIGIHQKTQRQLACKVVNLRGLYDGVVAPNLRFPEVDHTQESMITGAKRRWPSKVARCFREFDVLKHLSHPNIISVEKVFWSANSIYIFEDLVTGGDLFSYIEYKGGRLADVEAAVIVRQILIGIEYLHNLGIVHRDLKPDNVLMTSLEDGARVVITDFGNARRLPQDDAANVSHPTSKRRMFSLVGTLEFAAPEIHQRNPAIPSGQGYSKAVDMWSIGSITAALLTGDVIFTDRGHPDYDEDPFEVIMGLAAQCDISALDDESDLVWRTVGPRPKDFIKHLLVLREEDRMTATQALAHPWFSNARHATEFEALYQRSIRDWRPRGQVFRLVEPIRSASPAVGQPELSQHFARTFLRGLPIENRDRRMPSQRQGPNNLSSSPVEHEESRFEGPSCYDQQSYEDGGNDTGRTPASSRLLIPDSFDSSMDQLSPDPDPPASGMYSAYEVQGGYVYDDSSIVDETPVLPPYDVFFNQGH</sequence>
<dbReference type="Gene3D" id="2.60.200.20">
    <property type="match status" value="1"/>
</dbReference>
<evidence type="ECO:0000313" key="9">
    <source>
        <dbReference type="Proteomes" id="UP000799291"/>
    </source>
</evidence>
<dbReference type="InterPro" id="IPR011009">
    <property type="entry name" value="Kinase-like_dom_sf"/>
</dbReference>
<reference evidence="8" key="1">
    <citation type="journal article" date="2020" name="Stud. Mycol.">
        <title>101 Dothideomycetes genomes: a test case for predicting lifestyles and emergence of pathogens.</title>
        <authorList>
            <person name="Haridas S."/>
            <person name="Albert R."/>
            <person name="Binder M."/>
            <person name="Bloem J."/>
            <person name="Labutti K."/>
            <person name="Salamov A."/>
            <person name="Andreopoulos B."/>
            <person name="Baker S."/>
            <person name="Barry K."/>
            <person name="Bills G."/>
            <person name="Bluhm B."/>
            <person name="Cannon C."/>
            <person name="Castanera R."/>
            <person name="Culley D."/>
            <person name="Daum C."/>
            <person name="Ezra D."/>
            <person name="Gonzalez J."/>
            <person name="Henrissat B."/>
            <person name="Kuo A."/>
            <person name="Liang C."/>
            <person name="Lipzen A."/>
            <person name="Lutzoni F."/>
            <person name="Magnuson J."/>
            <person name="Mondo S."/>
            <person name="Nolan M."/>
            <person name="Ohm R."/>
            <person name="Pangilinan J."/>
            <person name="Park H.-J."/>
            <person name="Ramirez L."/>
            <person name="Alfaro M."/>
            <person name="Sun H."/>
            <person name="Tritt A."/>
            <person name="Yoshinaga Y."/>
            <person name="Zwiers L.-H."/>
            <person name="Turgeon B."/>
            <person name="Goodwin S."/>
            <person name="Spatafora J."/>
            <person name="Crous P."/>
            <person name="Grigoriev I."/>
        </authorList>
    </citation>
    <scope>NUCLEOTIDE SEQUENCE</scope>
    <source>
        <strain evidence="8">CBS 122367</strain>
    </source>
</reference>
<dbReference type="SUPFAM" id="SSF56112">
    <property type="entry name" value="Protein kinase-like (PK-like)"/>
    <property type="match status" value="1"/>
</dbReference>
<comment type="similarity">
    <text evidence="1">Belongs to the protein kinase superfamily. CAMK Ser/Thr protein kinase family. CHEK2 subfamily.</text>
</comment>
<dbReference type="PROSITE" id="PS00108">
    <property type="entry name" value="PROTEIN_KINASE_ST"/>
    <property type="match status" value="1"/>
</dbReference>
<evidence type="ECO:0000256" key="2">
    <source>
        <dbReference type="ARBA" id="ARBA00022741"/>
    </source>
</evidence>
<keyword evidence="8" id="KW-0418">Kinase</keyword>
<protein>
    <submittedName>
        <fullName evidence="8">Pkinase-domain-containing protein</fullName>
    </submittedName>
</protein>
<dbReference type="SUPFAM" id="SSF49879">
    <property type="entry name" value="SMAD/FHA domain"/>
    <property type="match status" value="1"/>
</dbReference>
<dbReference type="Pfam" id="PF00069">
    <property type="entry name" value="Pkinase"/>
    <property type="match status" value="1"/>
</dbReference>
<evidence type="ECO:0000256" key="5">
    <source>
        <dbReference type="SAM" id="MobiDB-lite"/>
    </source>
</evidence>
<dbReference type="SMART" id="SM00240">
    <property type="entry name" value="FHA"/>
    <property type="match status" value="1"/>
</dbReference>
<feature type="region of interest" description="Disordered" evidence="5">
    <location>
        <begin position="539"/>
        <end position="617"/>
    </location>
</feature>
<dbReference type="InterPro" id="IPR008984">
    <property type="entry name" value="SMAD_FHA_dom_sf"/>
</dbReference>
<dbReference type="PROSITE" id="PS50011">
    <property type="entry name" value="PROTEIN_KINASE_DOM"/>
    <property type="match status" value="1"/>
</dbReference>
<dbReference type="SMART" id="SM00220">
    <property type="entry name" value="S_TKc"/>
    <property type="match status" value="1"/>
</dbReference>
<keyword evidence="8" id="KW-0808">Transferase</keyword>
<keyword evidence="9" id="KW-1185">Reference proteome</keyword>
<name>A0A6G1IFS3_9PLEO</name>
<keyword evidence="3 4" id="KW-0067">ATP-binding</keyword>
<keyword evidence="2 4" id="KW-0547">Nucleotide-binding</keyword>
<dbReference type="InterPro" id="IPR000253">
    <property type="entry name" value="FHA_dom"/>
</dbReference>
<dbReference type="AlphaFoldDB" id="A0A6G1IFS3"/>
<gene>
    <name evidence="8" type="ORF">K458DRAFT_379486</name>
</gene>
<evidence type="ECO:0000256" key="3">
    <source>
        <dbReference type="ARBA" id="ARBA00022840"/>
    </source>
</evidence>
<evidence type="ECO:0000256" key="1">
    <source>
        <dbReference type="ARBA" id="ARBA00005575"/>
    </source>
</evidence>
<evidence type="ECO:0000256" key="4">
    <source>
        <dbReference type="PROSITE-ProRule" id="PRU10141"/>
    </source>
</evidence>
<accession>A0A6G1IFS3</accession>
<feature type="domain" description="Protein kinase" evidence="7">
    <location>
        <begin position="160"/>
        <end position="476"/>
    </location>
</feature>
<feature type="binding site" evidence="4">
    <location>
        <position position="189"/>
    </location>
    <ligand>
        <name>ATP</name>
        <dbReference type="ChEBI" id="CHEBI:30616"/>
    </ligand>
</feature>
<dbReference type="InterPro" id="IPR000719">
    <property type="entry name" value="Prot_kinase_dom"/>
</dbReference>
<feature type="compositionally biased region" description="Polar residues" evidence="5">
    <location>
        <begin position="544"/>
        <end position="556"/>
    </location>
</feature>
<dbReference type="PROSITE" id="PS00107">
    <property type="entry name" value="PROTEIN_KINASE_ATP"/>
    <property type="match status" value="1"/>
</dbReference>
<feature type="domain" description="FHA" evidence="6">
    <location>
        <begin position="36"/>
        <end position="95"/>
    </location>
</feature>
<proteinExistence type="inferred from homology"/>
<evidence type="ECO:0000313" key="8">
    <source>
        <dbReference type="EMBL" id="KAF2676749.1"/>
    </source>
</evidence>
<dbReference type="Gene3D" id="3.30.200.20">
    <property type="entry name" value="Phosphorylase Kinase, domain 1"/>
    <property type="match status" value="1"/>
</dbReference>
<dbReference type="GO" id="GO:0005524">
    <property type="term" value="F:ATP binding"/>
    <property type="evidence" value="ECO:0007669"/>
    <property type="project" value="UniProtKB-UniRule"/>
</dbReference>
<evidence type="ECO:0000259" key="7">
    <source>
        <dbReference type="PROSITE" id="PS50011"/>
    </source>
</evidence>
<evidence type="ECO:0000259" key="6">
    <source>
        <dbReference type="PROSITE" id="PS50006"/>
    </source>
</evidence>
<dbReference type="OrthoDB" id="74764at2759"/>
<dbReference type="InterPro" id="IPR017441">
    <property type="entry name" value="Protein_kinase_ATP_BS"/>
</dbReference>
<dbReference type="Proteomes" id="UP000799291">
    <property type="component" value="Unassembled WGS sequence"/>
</dbReference>
<dbReference type="PROSITE" id="PS50006">
    <property type="entry name" value="FHA_DOMAIN"/>
    <property type="match status" value="1"/>
</dbReference>
<dbReference type="PANTHER" id="PTHR24347">
    <property type="entry name" value="SERINE/THREONINE-PROTEIN KINASE"/>
    <property type="match status" value="1"/>
</dbReference>
<dbReference type="InterPro" id="IPR008271">
    <property type="entry name" value="Ser/Thr_kinase_AS"/>
</dbReference>
<dbReference type="GO" id="GO:0004672">
    <property type="term" value="F:protein kinase activity"/>
    <property type="evidence" value="ECO:0007669"/>
    <property type="project" value="InterPro"/>
</dbReference>
<dbReference type="EMBL" id="MU005630">
    <property type="protein sequence ID" value="KAF2676749.1"/>
    <property type="molecule type" value="Genomic_DNA"/>
</dbReference>
<dbReference type="Gene3D" id="1.10.510.10">
    <property type="entry name" value="Transferase(Phosphotransferase) domain 1"/>
    <property type="match status" value="1"/>
</dbReference>